<evidence type="ECO:0000313" key="8">
    <source>
        <dbReference type="Proteomes" id="UP000028838"/>
    </source>
</evidence>
<evidence type="ECO:0000313" key="7">
    <source>
        <dbReference type="EMBL" id="KFG43946.1"/>
    </source>
</evidence>
<keyword evidence="3 7" id="KW-0378">Hydrolase</keyword>
<dbReference type="EMBL" id="AEYH02002023">
    <property type="protein sequence ID" value="KFG43946.1"/>
    <property type="molecule type" value="Genomic_DNA"/>
</dbReference>
<evidence type="ECO:0000256" key="4">
    <source>
        <dbReference type="ARBA" id="ARBA00022833"/>
    </source>
</evidence>
<dbReference type="AlphaFoldDB" id="A0A086KHS8"/>
<feature type="domain" description="Peptidase M16 N-terminal" evidence="6">
    <location>
        <begin position="1"/>
        <end position="60"/>
    </location>
</feature>
<comment type="caution">
    <text evidence="7">The sequence shown here is derived from an EMBL/GenBank/DDBJ whole genome shotgun (WGS) entry which is preliminary data.</text>
</comment>
<feature type="non-terminal residue" evidence="7">
    <location>
        <position position="60"/>
    </location>
</feature>
<dbReference type="SUPFAM" id="SSF63411">
    <property type="entry name" value="LuxS/MPP-like metallohydrolase"/>
    <property type="match status" value="1"/>
</dbReference>
<dbReference type="MEROPS" id="M16.003"/>
<dbReference type="VEuPathDB" id="ToxoDB:TGFOU_236210B"/>
<dbReference type="GO" id="GO:0006508">
    <property type="term" value="P:proteolysis"/>
    <property type="evidence" value="ECO:0007669"/>
    <property type="project" value="UniProtKB-KW"/>
</dbReference>
<organism evidence="7 8">
    <name type="scientific">Toxoplasma gondii FOU</name>
    <dbReference type="NCBI Taxonomy" id="943167"/>
    <lineage>
        <taxon>Eukaryota</taxon>
        <taxon>Sar</taxon>
        <taxon>Alveolata</taxon>
        <taxon>Apicomplexa</taxon>
        <taxon>Conoidasida</taxon>
        <taxon>Coccidia</taxon>
        <taxon>Eucoccidiorida</taxon>
        <taxon>Eimeriorina</taxon>
        <taxon>Sarcocystidae</taxon>
        <taxon>Toxoplasma</taxon>
    </lineage>
</organism>
<keyword evidence="4" id="KW-0862">Zinc</keyword>
<evidence type="ECO:0000256" key="1">
    <source>
        <dbReference type="ARBA" id="ARBA00022670"/>
    </source>
</evidence>
<dbReference type="InterPro" id="IPR011249">
    <property type="entry name" value="Metalloenz_LuxS/M16"/>
</dbReference>
<accession>A0A086KHS8</accession>
<dbReference type="Pfam" id="PF00675">
    <property type="entry name" value="Peptidase_M16"/>
    <property type="match status" value="1"/>
</dbReference>
<dbReference type="EC" id="3.4.24.64" evidence="7"/>
<protein>
    <submittedName>
        <fullName evidence="7">Mitochondrial processing peptidase</fullName>
        <ecNumber evidence="7">3.4.24.64</ecNumber>
    </submittedName>
</protein>
<sequence>YYAKAFKKDIPQCVDILSDILLNSTIDEEAVQMEKHVILREMEEVERQTEEVIFDRLHTT</sequence>
<dbReference type="Gene3D" id="3.30.830.10">
    <property type="entry name" value="Metalloenzyme, LuxS/M16 peptidase-like"/>
    <property type="match status" value="1"/>
</dbReference>
<feature type="non-terminal residue" evidence="7">
    <location>
        <position position="1"/>
    </location>
</feature>
<proteinExistence type="predicted"/>
<dbReference type="GO" id="GO:0046872">
    <property type="term" value="F:metal ion binding"/>
    <property type="evidence" value="ECO:0007669"/>
    <property type="project" value="UniProtKB-KW"/>
</dbReference>
<dbReference type="InterPro" id="IPR011765">
    <property type="entry name" value="Pept_M16_N"/>
</dbReference>
<dbReference type="PANTHER" id="PTHR11851:SF149">
    <property type="entry name" value="GH01077P"/>
    <property type="match status" value="1"/>
</dbReference>
<dbReference type="GO" id="GO:0004222">
    <property type="term" value="F:metalloendopeptidase activity"/>
    <property type="evidence" value="ECO:0007669"/>
    <property type="project" value="UniProtKB-EC"/>
</dbReference>
<keyword evidence="5" id="KW-0482">Metalloprotease</keyword>
<reference evidence="7 8" key="1">
    <citation type="submission" date="2014-07" db="EMBL/GenBank/DDBJ databases">
        <authorList>
            <person name="Sibley D."/>
            <person name="Venepally P."/>
            <person name="Karamycheva S."/>
            <person name="Hadjithomas M."/>
            <person name="Khan A."/>
            <person name="Brunk B."/>
            <person name="Roos D."/>
            <person name="Caler E."/>
            <person name="Lorenzi H."/>
        </authorList>
    </citation>
    <scope>NUCLEOTIDE SEQUENCE [LARGE SCALE GENOMIC DNA]</scope>
    <source>
        <strain evidence="7 8">FOU</strain>
    </source>
</reference>
<evidence type="ECO:0000259" key="6">
    <source>
        <dbReference type="Pfam" id="PF00675"/>
    </source>
</evidence>
<keyword evidence="1" id="KW-0645">Protease</keyword>
<evidence type="ECO:0000256" key="2">
    <source>
        <dbReference type="ARBA" id="ARBA00022723"/>
    </source>
</evidence>
<dbReference type="Proteomes" id="UP000028838">
    <property type="component" value="Unassembled WGS sequence"/>
</dbReference>
<keyword evidence="2" id="KW-0479">Metal-binding</keyword>
<dbReference type="InterPro" id="IPR050361">
    <property type="entry name" value="MPP/UQCRC_Complex"/>
</dbReference>
<evidence type="ECO:0000256" key="5">
    <source>
        <dbReference type="ARBA" id="ARBA00023049"/>
    </source>
</evidence>
<evidence type="ECO:0000256" key="3">
    <source>
        <dbReference type="ARBA" id="ARBA00022801"/>
    </source>
</evidence>
<gene>
    <name evidence="7" type="ORF">TGFOU_236210B</name>
</gene>
<dbReference type="GO" id="GO:0005739">
    <property type="term" value="C:mitochondrion"/>
    <property type="evidence" value="ECO:0007669"/>
    <property type="project" value="TreeGrafter"/>
</dbReference>
<dbReference type="PANTHER" id="PTHR11851">
    <property type="entry name" value="METALLOPROTEASE"/>
    <property type="match status" value="1"/>
</dbReference>
<name>A0A086KHS8_TOXGO</name>